<dbReference type="PRINTS" id="PR00081">
    <property type="entry name" value="GDHRDH"/>
</dbReference>
<gene>
    <name evidence="5" type="ORF">MA20_33230</name>
</gene>
<dbReference type="InterPro" id="IPR057326">
    <property type="entry name" value="KR_dom"/>
</dbReference>
<comment type="caution">
    <text evidence="5">The sequence shown here is derived from an EMBL/GenBank/DDBJ whole genome shotgun (WGS) entry which is preliminary data.</text>
</comment>
<dbReference type="InterPro" id="IPR036291">
    <property type="entry name" value="NAD(P)-bd_dom_sf"/>
</dbReference>
<dbReference type="FunFam" id="3.40.50.720:FF:000084">
    <property type="entry name" value="Short-chain dehydrogenase reductase"/>
    <property type="match status" value="1"/>
</dbReference>
<dbReference type="InterPro" id="IPR020904">
    <property type="entry name" value="Sc_DH/Rdtase_CS"/>
</dbReference>
<dbReference type="PROSITE" id="PS00061">
    <property type="entry name" value="ADH_SHORT"/>
    <property type="match status" value="1"/>
</dbReference>
<dbReference type="GO" id="GO:0016616">
    <property type="term" value="F:oxidoreductase activity, acting on the CH-OH group of donors, NAD or NADP as acceptor"/>
    <property type="evidence" value="ECO:0007669"/>
    <property type="project" value="TreeGrafter"/>
</dbReference>
<evidence type="ECO:0000313" key="6">
    <source>
        <dbReference type="Proteomes" id="UP000030377"/>
    </source>
</evidence>
<dbReference type="Gene3D" id="3.40.50.720">
    <property type="entry name" value="NAD(P)-binding Rossmann-like Domain"/>
    <property type="match status" value="1"/>
</dbReference>
<feature type="domain" description="Ketoreductase" evidence="4">
    <location>
        <begin position="7"/>
        <end position="189"/>
    </location>
</feature>
<dbReference type="SMART" id="SM00822">
    <property type="entry name" value="PKS_KR"/>
    <property type="match status" value="1"/>
</dbReference>
<dbReference type="RefSeq" id="WP_041958861.1">
    <property type="nucleotide sequence ID" value="NZ_JAOQNC010000001.1"/>
</dbReference>
<evidence type="ECO:0000256" key="2">
    <source>
        <dbReference type="ARBA" id="ARBA00023002"/>
    </source>
</evidence>
<dbReference type="Proteomes" id="UP000030377">
    <property type="component" value="Unassembled WGS sequence"/>
</dbReference>
<dbReference type="PANTHER" id="PTHR42760:SF83">
    <property type="entry name" value="(3R)-3-HYDROXYACYL-COA DEHYDROGENASE"/>
    <property type="match status" value="1"/>
</dbReference>
<proteinExistence type="inferred from homology"/>
<dbReference type="GO" id="GO:0048038">
    <property type="term" value="F:quinone binding"/>
    <property type="evidence" value="ECO:0007669"/>
    <property type="project" value="TreeGrafter"/>
</dbReference>
<name>A0A0A3XLV1_BRAJP</name>
<dbReference type="GO" id="GO:0006633">
    <property type="term" value="P:fatty acid biosynthetic process"/>
    <property type="evidence" value="ECO:0007669"/>
    <property type="project" value="TreeGrafter"/>
</dbReference>
<dbReference type="InterPro" id="IPR002347">
    <property type="entry name" value="SDR_fam"/>
</dbReference>
<dbReference type="SUPFAM" id="SSF51735">
    <property type="entry name" value="NAD(P)-binding Rossmann-fold domains"/>
    <property type="match status" value="1"/>
</dbReference>
<dbReference type="Pfam" id="PF00106">
    <property type="entry name" value="adh_short"/>
    <property type="match status" value="1"/>
</dbReference>
<reference evidence="5 6" key="1">
    <citation type="submission" date="2014-09" db="EMBL/GenBank/DDBJ databases">
        <title>Draft genome of Bradyrhizobium japonicum Is-34.</title>
        <authorList>
            <person name="Tsurumaru H."/>
            <person name="Yamakawa T."/>
            <person name="Hashimoto S."/>
            <person name="Okizaki K."/>
            <person name="Kanesaki Y."/>
            <person name="Yoshikawa H."/>
            <person name="Yajima S."/>
        </authorList>
    </citation>
    <scope>NUCLEOTIDE SEQUENCE [LARGE SCALE GENOMIC DNA]</scope>
    <source>
        <strain evidence="5 6">Is-34</strain>
    </source>
</reference>
<evidence type="ECO:0000256" key="1">
    <source>
        <dbReference type="ARBA" id="ARBA00006484"/>
    </source>
</evidence>
<evidence type="ECO:0000256" key="3">
    <source>
        <dbReference type="RuleBase" id="RU000363"/>
    </source>
</evidence>
<comment type="similarity">
    <text evidence="1 3">Belongs to the short-chain dehydrogenases/reductases (SDR) family.</text>
</comment>
<evidence type="ECO:0000313" key="5">
    <source>
        <dbReference type="EMBL" id="KGT75350.1"/>
    </source>
</evidence>
<dbReference type="AlphaFoldDB" id="A0A0A3XLV1"/>
<keyword evidence="2" id="KW-0560">Oxidoreductase</keyword>
<dbReference type="PRINTS" id="PR00080">
    <property type="entry name" value="SDRFAMILY"/>
</dbReference>
<evidence type="ECO:0000259" key="4">
    <source>
        <dbReference type="SMART" id="SM00822"/>
    </source>
</evidence>
<protein>
    <recommendedName>
        <fullName evidence="4">Ketoreductase domain-containing protein</fullName>
    </recommendedName>
</protein>
<accession>A0A0A3XLV1</accession>
<dbReference type="CDD" id="cd05233">
    <property type="entry name" value="SDR_c"/>
    <property type="match status" value="1"/>
</dbReference>
<dbReference type="PANTHER" id="PTHR42760">
    <property type="entry name" value="SHORT-CHAIN DEHYDROGENASES/REDUCTASES FAMILY MEMBER"/>
    <property type="match status" value="1"/>
</dbReference>
<dbReference type="EMBL" id="JRPN01000025">
    <property type="protein sequence ID" value="KGT75350.1"/>
    <property type="molecule type" value="Genomic_DNA"/>
</dbReference>
<sequence>MTSLDRKVAVITGSASGIGKACVRRLLSQGVAVFALDRDEAALARLKAASEGEPLHAVVVDIGSEESVRSSIEQISKVTSRIDYLINSAGIDHLDRIAECSFADWRRILSVNLDGTFLMCQAVVRKMIAQRSGRIVNVASWLAKAGMAGHGPYAASKFGIVGLTQSLAKEVADLGITANSVCPGPVEHTQMRAEADAQSLARGLSTAKDRLHLIPMGRMAVPDDVAGVILFLLSDDAAYMTGQAINVTGGLWMN</sequence>
<organism evidence="5 6">
    <name type="scientific">Bradyrhizobium japonicum</name>
    <dbReference type="NCBI Taxonomy" id="375"/>
    <lineage>
        <taxon>Bacteria</taxon>
        <taxon>Pseudomonadati</taxon>
        <taxon>Pseudomonadota</taxon>
        <taxon>Alphaproteobacteria</taxon>
        <taxon>Hyphomicrobiales</taxon>
        <taxon>Nitrobacteraceae</taxon>
        <taxon>Bradyrhizobium</taxon>
    </lineage>
</organism>